<dbReference type="AlphaFoldDB" id="A0A3E2VNL2"/>
<dbReference type="EMBL" id="QVEV01000034">
    <property type="protein sequence ID" value="RGC12249.1"/>
    <property type="molecule type" value="Genomic_DNA"/>
</dbReference>
<comment type="caution">
    <text evidence="1">The sequence shown here is derived from an EMBL/GenBank/DDBJ whole genome shotgun (WGS) entry which is preliminary data.</text>
</comment>
<reference evidence="1 2" key="1">
    <citation type="submission" date="2018-08" db="EMBL/GenBank/DDBJ databases">
        <title>A genome reference for cultivated species of the human gut microbiota.</title>
        <authorList>
            <person name="Zou Y."/>
            <person name="Xue W."/>
            <person name="Luo G."/>
        </authorList>
    </citation>
    <scope>NUCLEOTIDE SEQUENCE [LARGE SCALE GENOMIC DNA]</scope>
    <source>
        <strain evidence="1 2">OF01-2LB</strain>
    </source>
</reference>
<proteinExistence type="predicted"/>
<evidence type="ECO:0000313" key="2">
    <source>
        <dbReference type="Proteomes" id="UP000260025"/>
    </source>
</evidence>
<name>A0A3E2VNL2_CLOIN</name>
<organism evidence="1 2">
    <name type="scientific">Clostridium innocuum</name>
    <dbReference type="NCBI Taxonomy" id="1522"/>
    <lineage>
        <taxon>Bacteria</taxon>
        <taxon>Bacillati</taxon>
        <taxon>Bacillota</taxon>
        <taxon>Clostridia</taxon>
        <taxon>Eubacteriales</taxon>
        <taxon>Clostridiaceae</taxon>
        <taxon>Clostridium</taxon>
    </lineage>
</organism>
<sequence>MFVKGRLQLLLITTIVLKSPYFKFTCNRERTIREPATACMDLHREQRTTYHDKCCIAKSVFYISSFAGFYKLRNAI</sequence>
<accession>A0A3E2VNL2</accession>
<evidence type="ECO:0000313" key="1">
    <source>
        <dbReference type="EMBL" id="RGC12249.1"/>
    </source>
</evidence>
<protein>
    <submittedName>
        <fullName evidence="1">Uncharacterized protein</fullName>
    </submittedName>
</protein>
<dbReference type="Proteomes" id="UP000260025">
    <property type="component" value="Unassembled WGS sequence"/>
</dbReference>
<gene>
    <name evidence="1" type="ORF">DXA38_17595</name>
</gene>